<dbReference type="InterPro" id="IPR015510">
    <property type="entry name" value="PGRP"/>
</dbReference>
<evidence type="ECO:0000313" key="3">
    <source>
        <dbReference type="Proteomes" id="UP001493487"/>
    </source>
</evidence>
<dbReference type="Pfam" id="PF01510">
    <property type="entry name" value="Amidase_2"/>
    <property type="match status" value="1"/>
</dbReference>
<accession>A0ABV1KYU4</accession>
<protein>
    <submittedName>
        <fullName evidence="2">Peptidoglycan recognition family protein</fullName>
    </submittedName>
</protein>
<keyword evidence="3" id="KW-1185">Reference proteome</keyword>
<sequence length="242" mass="26627">MAKSAVNRRTFKRYTLEEYITQALAPAAARVRFSEVHVHGTWKPTIAQFRKDGGLKIVQAMWRFHTGTRGWSDIGQHATVDPDGYVWEGRSLLVPPASAEDYNDSDNDGVHPFMFEMVGNFDRGCERLEGAQLRTALGLCRAVMTLMGRGTEIVHFHRDYTSAKTCPGSGVDRAQFIAGVVALGAVPTKPITEVKPKMNVKDAEKVIAHLSAAWGAAKVTDRPEIHRLADEVRKVAGISVGK</sequence>
<dbReference type="Proteomes" id="UP001493487">
    <property type="component" value="Unassembled WGS sequence"/>
</dbReference>
<dbReference type="SUPFAM" id="SSF55846">
    <property type="entry name" value="N-acetylmuramoyl-L-alanine amidase-like"/>
    <property type="match status" value="1"/>
</dbReference>
<dbReference type="PANTHER" id="PTHR11022">
    <property type="entry name" value="PEPTIDOGLYCAN RECOGNITION PROTEIN"/>
    <property type="match status" value="1"/>
</dbReference>
<proteinExistence type="predicted"/>
<name>A0ABV1KYU4_9BACL</name>
<dbReference type="EMBL" id="JASKHM010000014">
    <property type="protein sequence ID" value="MEQ4485280.1"/>
    <property type="molecule type" value="Genomic_DNA"/>
</dbReference>
<dbReference type="InterPro" id="IPR036505">
    <property type="entry name" value="Amidase/PGRP_sf"/>
</dbReference>
<dbReference type="CDD" id="cd06583">
    <property type="entry name" value="PGRP"/>
    <property type="match status" value="1"/>
</dbReference>
<comment type="caution">
    <text evidence="2">The sequence shown here is derived from an EMBL/GenBank/DDBJ whole genome shotgun (WGS) entry which is preliminary data.</text>
</comment>
<gene>
    <name evidence="2" type="ORF">QJS35_23095</name>
</gene>
<dbReference type="Gene3D" id="3.40.80.10">
    <property type="entry name" value="Peptidoglycan recognition protein-like"/>
    <property type="match status" value="1"/>
</dbReference>
<dbReference type="InterPro" id="IPR002502">
    <property type="entry name" value="Amidase_domain"/>
</dbReference>
<feature type="domain" description="N-acetylmuramoyl-L-alanine amidase" evidence="1">
    <location>
        <begin position="63"/>
        <end position="168"/>
    </location>
</feature>
<reference evidence="2 3" key="1">
    <citation type="journal article" date="2023" name="Genome Announc.">
        <title>Pan-Genome Analyses of the Genus Cohnella and Proposal of the Novel Species Cohnella silvisoli sp. nov., Isolated from Forest Soil.</title>
        <authorList>
            <person name="Wang C."/>
            <person name="Mao L."/>
            <person name="Bao G."/>
            <person name="Zhu H."/>
        </authorList>
    </citation>
    <scope>NUCLEOTIDE SEQUENCE [LARGE SCALE GENOMIC DNA]</scope>
    <source>
        <strain evidence="2 3">NL03-T5-1</strain>
    </source>
</reference>
<evidence type="ECO:0000259" key="1">
    <source>
        <dbReference type="Pfam" id="PF01510"/>
    </source>
</evidence>
<dbReference type="PANTHER" id="PTHR11022:SF41">
    <property type="entry name" value="PEPTIDOGLYCAN-RECOGNITION PROTEIN LC-RELATED"/>
    <property type="match status" value="1"/>
</dbReference>
<evidence type="ECO:0000313" key="2">
    <source>
        <dbReference type="EMBL" id="MEQ4485280.1"/>
    </source>
</evidence>
<dbReference type="RefSeq" id="WP_232187291.1">
    <property type="nucleotide sequence ID" value="NZ_JAIOAP010000012.1"/>
</dbReference>
<organism evidence="2 3">
    <name type="scientific">Cohnella silvisoli</name>
    <dbReference type="NCBI Taxonomy" id="2873699"/>
    <lineage>
        <taxon>Bacteria</taxon>
        <taxon>Bacillati</taxon>
        <taxon>Bacillota</taxon>
        <taxon>Bacilli</taxon>
        <taxon>Bacillales</taxon>
        <taxon>Paenibacillaceae</taxon>
        <taxon>Cohnella</taxon>
    </lineage>
</organism>